<dbReference type="NCBIfam" id="TIGR00595">
    <property type="entry name" value="priA"/>
    <property type="match status" value="1"/>
</dbReference>
<name>A0A9D1DYN7_9FIRM</name>
<dbReference type="PROSITE" id="PS51194">
    <property type="entry name" value="HELICASE_CTER"/>
    <property type="match status" value="1"/>
</dbReference>
<dbReference type="HAMAP" id="MF_00983">
    <property type="entry name" value="PriA"/>
    <property type="match status" value="1"/>
</dbReference>
<dbReference type="GO" id="GO:0006310">
    <property type="term" value="P:DNA recombination"/>
    <property type="evidence" value="ECO:0007669"/>
    <property type="project" value="InterPro"/>
</dbReference>
<feature type="domain" description="Helicase ATP-binding" evidence="13">
    <location>
        <begin position="198"/>
        <end position="364"/>
    </location>
</feature>
<dbReference type="GO" id="GO:0003677">
    <property type="term" value="F:DNA binding"/>
    <property type="evidence" value="ECO:0007669"/>
    <property type="project" value="UniProtKB-UniRule"/>
</dbReference>
<dbReference type="GO" id="GO:0006302">
    <property type="term" value="P:double-strand break repair"/>
    <property type="evidence" value="ECO:0007669"/>
    <property type="project" value="InterPro"/>
</dbReference>
<dbReference type="GO" id="GO:0043138">
    <property type="term" value="F:3'-5' DNA helicase activity"/>
    <property type="evidence" value="ECO:0007669"/>
    <property type="project" value="UniProtKB-EC"/>
</dbReference>
<dbReference type="Pfam" id="PF00271">
    <property type="entry name" value="Helicase_C"/>
    <property type="match status" value="1"/>
</dbReference>
<reference evidence="15" key="1">
    <citation type="submission" date="2020-10" db="EMBL/GenBank/DDBJ databases">
        <authorList>
            <person name="Gilroy R."/>
        </authorList>
    </citation>
    <scope>NUCLEOTIDE SEQUENCE</scope>
    <source>
        <strain evidence="15">CHK189-12415</strain>
    </source>
</reference>
<dbReference type="GO" id="GO:0016787">
    <property type="term" value="F:hydrolase activity"/>
    <property type="evidence" value="ECO:0007669"/>
    <property type="project" value="UniProtKB-KW"/>
</dbReference>
<evidence type="ECO:0000256" key="7">
    <source>
        <dbReference type="ARBA" id="ARBA00022833"/>
    </source>
</evidence>
<keyword evidence="4 12" id="KW-0547">Nucleotide-binding</keyword>
<dbReference type="Pfam" id="PF18074">
    <property type="entry name" value="PriA_C"/>
    <property type="match status" value="1"/>
</dbReference>
<keyword evidence="5 12" id="KW-0378">Hydrolase</keyword>
<dbReference type="Pfam" id="PF00270">
    <property type="entry name" value="DEAD"/>
    <property type="match status" value="1"/>
</dbReference>
<keyword evidence="2 12" id="KW-0235">DNA replication</keyword>
<dbReference type="Proteomes" id="UP000824241">
    <property type="component" value="Unassembled WGS sequence"/>
</dbReference>
<reference evidence="15" key="2">
    <citation type="journal article" date="2021" name="PeerJ">
        <title>Extensive microbial diversity within the chicken gut microbiome revealed by metagenomics and culture.</title>
        <authorList>
            <person name="Gilroy R."/>
            <person name="Ravi A."/>
            <person name="Getino M."/>
            <person name="Pursley I."/>
            <person name="Horton D.L."/>
            <person name="Alikhan N.F."/>
            <person name="Baker D."/>
            <person name="Gharbi K."/>
            <person name="Hall N."/>
            <person name="Watson M."/>
            <person name="Adriaenssens E.M."/>
            <person name="Foster-Nyarko E."/>
            <person name="Jarju S."/>
            <person name="Secka A."/>
            <person name="Antonio M."/>
            <person name="Oren A."/>
            <person name="Chaudhuri R.R."/>
            <person name="La Ragione R."/>
            <person name="Hildebrand F."/>
            <person name="Pallen M.J."/>
        </authorList>
    </citation>
    <scope>NUCLEOTIDE SEQUENCE</scope>
    <source>
        <strain evidence="15">CHK189-12415</strain>
    </source>
</reference>
<dbReference type="InterPro" id="IPR011545">
    <property type="entry name" value="DEAD/DEAH_box_helicase_dom"/>
</dbReference>
<feature type="binding site" evidence="12">
    <location>
        <position position="469"/>
    </location>
    <ligand>
        <name>Zn(2+)</name>
        <dbReference type="ChEBI" id="CHEBI:29105"/>
        <label>1</label>
    </ligand>
</feature>
<dbReference type="PANTHER" id="PTHR30580">
    <property type="entry name" value="PRIMOSOMAL PROTEIN N"/>
    <property type="match status" value="1"/>
</dbReference>
<evidence type="ECO:0000256" key="12">
    <source>
        <dbReference type="HAMAP-Rule" id="MF_00983"/>
    </source>
</evidence>
<dbReference type="GO" id="GO:0005524">
    <property type="term" value="F:ATP binding"/>
    <property type="evidence" value="ECO:0007669"/>
    <property type="project" value="UniProtKB-UniRule"/>
</dbReference>
<evidence type="ECO:0000259" key="14">
    <source>
        <dbReference type="PROSITE" id="PS51194"/>
    </source>
</evidence>
<dbReference type="EMBL" id="DVHA01000243">
    <property type="protein sequence ID" value="HIR61407.1"/>
    <property type="molecule type" value="Genomic_DNA"/>
</dbReference>
<organism evidence="15 16">
    <name type="scientific">Candidatus Faecivivens stercoravium</name>
    <dbReference type="NCBI Taxonomy" id="2840803"/>
    <lineage>
        <taxon>Bacteria</taxon>
        <taxon>Bacillati</taxon>
        <taxon>Bacillota</taxon>
        <taxon>Clostridia</taxon>
        <taxon>Eubacteriales</taxon>
        <taxon>Oscillospiraceae</taxon>
        <taxon>Oscillospiraceae incertae sedis</taxon>
        <taxon>Candidatus Faecivivens</taxon>
    </lineage>
</organism>
<keyword evidence="9 12" id="KW-0238">DNA-binding</keyword>
<evidence type="ECO:0000256" key="2">
    <source>
        <dbReference type="ARBA" id="ARBA00022705"/>
    </source>
</evidence>
<feature type="binding site" evidence="12">
    <location>
        <position position="435"/>
    </location>
    <ligand>
        <name>Zn(2+)</name>
        <dbReference type="ChEBI" id="CHEBI:29105"/>
        <label>2</label>
    </ligand>
</feature>
<dbReference type="EC" id="5.6.2.4" evidence="12"/>
<comment type="similarity">
    <text evidence="12">Belongs to the helicase family. PriA subfamily.</text>
</comment>
<comment type="function">
    <text evidence="12">Initiates the restart of stalled replication forks, which reloads the replicative helicase on sites other than the origin of replication. Recognizes and binds to abandoned replication forks and remodels them to uncover a helicase loading site. Promotes assembly of the primosome at these replication forks.</text>
</comment>
<comment type="catalytic activity">
    <reaction evidence="12">
        <text>Couples ATP hydrolysis with the unwinding of duplex DNA by translocating in the 3'-5' direction.</text>
        <dbReference type="EC" id="5.6.2.4"/>
    </reaction>
</comment>
<dbReference type="InterPro" id="IPR041236">
    <property type="entry name" value="PriA_C"/>
</dbReference>
<gene>
    <name evidence="12 15" type="primary">priA</name>
    <name evidence="15" type="ORF">IAB37_07545</name>
</gene>
<dbReference type="SUPFAM" id="SSF52540">
    <property type="entry name" value="P-loop containing nucleoside triphosphate hydrolases"/>
    <property type="match status" value="2"/>
</dbReference>
<evidence type="ECO:0000259" key="13">
    <source>
        <dbReference type="PROSITE" id="PS51192"/>
    </source>
</evidence>
<comment type="subunit">
    <text evidence="12">Component of the replication restart primosome.</text>
</comment>
<evidence type="ECO:0000256" key="3">
    <source>
        <dbReference type="ARBA" id="ARBA00022723"/>
    </source>
</evidence>
<dbReference type="AlphaFoldDB" id="A0A9D1DYN7"/>
<evidence type="ECO:0000256" key="1">
    <source>
        <dbReference type="ARBA" id="ARBA00022515"/>
    </source>
</evidence>
<evidence type="ECO:0000313" key="16">
    <source>
        <dbReference type="Proteomes" id="UP000824241"/>
    </source>
</evidence>
<feature type="binding site" evidence="12">
    <location>
        <position position="426"/>
    </location>
    <ligand>
        <name>Zn(2+)</name>
        <dbReference type="ChEBI" id="CHEBI:29105"/>
        <label>1</label>
    </ligand>
</feature>
<evidence type="ECO:0000256" key="11">
    <source>
        <dbReference type="ARBA" id="ARBA00048988"/>
    </source>
</evidence>
<dbReference type="GO" id="GO:0008270">
    <property type="term" value="F:zinc ion binding"/>
    <property type="evidence" value="ECO:0007669"/>
    <property type="project" value="UniProtKB-UniRule"/>
</dbReference>
<proteinExistence type="inferred from homology"/>
<feature type="binding site" evidence="12">
    <location>
        <position position="438"/>
    </location>
    <ligand>
        <name>Zn(2+)</name>
        <dbReference type="ChEBI" id="CHEBI:29105"/>
        <label>2</label>
    </ligand>
</feature>
<dbReference type="FunFam" id="3.40.50.300:FF:000489">
    <property type="entry name" value="Primosome assembly protein PriA"/>
    <property type="match status" value="1"/>
</dbReference>
<accession>A0A9D1DYN7</accession>
<evidence type="ECO:0000256" key="9">
    <source>
        <dbReference type="ARBA" id="ARBA00023125"/>
    </source>
</evidence>
<evidence type="ECO:0000313" key="15">
    <source>
        <dbReference type="EMBL" id="HIR61407.1"/>
    </source>
</evidence>
<feature type="binding site" evidence="12">
    <location>
        <position position="429"/>
    </location>
    <ligand>
        <name>Zn(2+)</name>
        <dbReference type="ChEBI" id="CHEBI:29105"/>
        <label>1</label>
    </ligand>
</feature>
<dbReference type="Gene3D" id="3.40.50.300">
    <property type="entry name" value="P-loop containing nucleotide triphosphate hydrolases"/>
    <property type="match status" value="2"/>
</dbReference>
<feature type="binding site" evidence="12">
    <location>
        <position position="466"/>
    </location>
    <ligand>
        <name>Zn(2+)</name>
        <dbReference type="ChEBI" id="CHEBI:29105"/>
        <label>1</label>
    </ligand>
</feature>
<evidence type="ECO:0000256" key="5">
    <source>
        <dbReference type="ARBA" id="ARBA00022801"/>
    </source>
</evidence>
<dbReference type="SMART" id="SM00490">
    <property type="entry name" value="HELICc"/>
    <property type="match status" value="1"/>
</dbReference>
<keyword evidence="3 12" id="KW-0479">Metal-binding</keyword>
<feature type="binding site" evidence="12">
    <location>
        <position position="453"/>
    </location>
    <ligand>
        <name>Zn(2+)</name>
        <dbReference type="ChEBI" id="CHEBI:29105"/>
        <label>2</label>
    </ligand>
</feature>
<dbReference type="GO" id="GO:0006270">
    <property type="term" value="P:DNA replication initiation"/>
    <property type="evidence" value="ECO:0007669"/>
    <property type="project" value="TreeGrafter"/>
</dbReference>
<dbReference type="PROSITE" id="PS51192">
    <property type="entry name" value="HELICASE_ATP_BIND_1"/>
    <property type="match status" value="1"/>
</dbReference>
<protein>
    <recommendedName>
        <fullName evidence="12">Replication restart protein PriA</fullName>
    </recommendedName>
    <alternativeName>
        <fullName evidence="12">ATP-dependent DNA helicase PriA</fullName>
        <ecNumber evidence="12">5.6.2.4</ecNumber>
    </alternativeName>
    <alternativeName>
        <fullName evidence="12">DNA 3'-5' helicase PriA</fullName>
    </alternativeName>
</protein>
<dbReference type="GO" id="GO:1990077">
    <property type="term" value="C:primosome complex"/>
    <property type="evidence" value="ECO:0007669"/>
    <property type="project" value="UniProtKB-UniRule"/>
</dbReference>
<dbReference type="PANTHER" id="PTHR30580:SF0">
    <property type="entry name" value="PRIMOSOMAL PROTEIN N"/>
    <property type="match status" value="1"/>
</dbReference>
<comment type="catalytic activity">
    <reaction evidence="11 12">
        <text>ATP + H2O = ADP + phosphate + H(+)</text>
        <dbReference type="Rhea" id="RHEA:13065"/>
        <dbReference type="ChEBI" id="CHEBI:15377"/>
        <dbReference type="ChEBI" id="CHEBI:15378"/>
        <dbReference type="ChEBI" id="CHEBI:30616"/>
        <dbReference type="ChEBI" id="CHEBI:43474"/>
        <dbReference type="ChEBI" id="CHEBI:456216"/>
        <dbReference type="EC" id="5.6.2.4"/>
    </reaction>
</comment>
<feature type="domain" description="Helicase C-terminal" evidence="14">
    <location>
        <begin position="461"/>
        <end position="623"/>
    </location>
</feature>
<dbReference type="InterPro" id="IPR040498">
    <property type="entry name" value="PriA_CRR"/>
</dbReference>
<evidence type="ECO:0000256" key="10">
    <source>
        <dbReference type="ARBA" id="ARBA00023235"/>
    </source>
</evidence>
<dbReference type="CDD" id="cd18804">
    <property type="entry name" value="SF2_C_priA"/>
    <property type="match status" value="1"/>
</dbReference>
<feature type="binding site" evidence="12">
    <location>
        <position position="456"/>
    </location>
    <ligand>
        <name>Zn(2+)</name>
        <dbReference type="ChEBI" id="CHEBI:29105"/>
        <label>2</label>
    </ligand>
</feature>
<dbReference type="SMART" id="SM00487">
    <property type="entry name" value="DEXDc"/>
    <property type="match status" value="1"/>
</dbReference>
<evidence type="ECO:0000256" key="6">
    <source>
        <dbReference type="ARBA" id="ARBA00022806"/>
    </source>
</evidence>
<dbReference type="Pfam" id="PF18319">
    <property type="entry name" value="Zn_ribbon_PriA"/>
    <property type="match status" value="1"/>
</dbReference>
<keyword evidence="8 12" id="KW-0067">ATP-binding</keyword>
<dbReference type="InterPro" id="IPR027417">
    <property type="entry name" value="P-loop_NTPase"/>
</dbReference>
<sequence length="724" mass="80064">MADTTFCTYYDAVRCLIPAGLSVTARESFALAHAPDRGILPNLPEDERELLRLMLQADSRRETDMLFTGPESAARLAAARKLAEKGILKEQPAVTRKVGDHMVRLVRLAPGVDPDGLFTPKQREVLRALSASGPVTEKEAAYNAGASDSVVKALVKKGALLLEEKEMLRTPQPSVQREAEEIALSEEQQVVFRQILALYRSGEPTASLLFGVTGSGKTSVFIKLIEEVIADGRQVILMVPEIALTPQMLGKFRAYFGEKVAVIHSDLSAGERLDEDKRIRNGDARIVIGTRSSVFAPCKDLGLIIMDEEGEHSYKSDSSPRYHARDIAKLRCVQHKAALLLASATPSIESYYAARKGRYHLFTLENRYGKARLPEVKLINMLEEEQNYNFSPISDSLAEALLQTYERGEQSIVLINRRGYATFAVCLDCGEAAKCPNCSVTLTYHKANGYLMCHYCGYTRPASTPCAHCGSTHMRTSGTGTQRAEDLIAKQLPSARILRMDTDTTTSRYAYEEKFAKFEAGEYDIMIGTQMVAKGLNFPGVTLVGVLGADQYLYSSDFRSGEKTFSLITQVVGRSGRFDKPGAAYIQTISPDHPVIQAAARQDYVSFYRDEIQMRKAALQPPFCDLAVIGFTSADEAEARRAAEGMHEILKKLLLSADPKLPAVLLGVSEAGIYRLNGRFRLRVILKCRNNRRLRALLRQAVAEGEAGRLFQKTSVYIDMNGEL</sequence>
<keyword evidence="7 12" id="KW-0862">Zinc</keyword>
<evidence type="ECO:0000256" key="4">
    <source>
        <dbReference type="ARBA" id="ARBA00022741"/>
    </source>
</evidence>
<dbReference type="GO" id="GO:0006269">
    <property type="term" value="P:DNA replication, synthesis of primer"/>
    <property type="evidence" value="ECO:0007669"/>
    <property type="project" value="UniProtKB-KW"/>
</dbReference>
<keyword evidence="1 12" id="KW-0639">Primosome</keyword>
<dbReference type="InterPro" id="IPR014001">
    <property type="entry name" value="Helicase_ATP-bd"/>
</dbReference>
<evidence type="ECO:0000256" key="8">
    <source>
        <dbReference type="ARBA" id="ARBA00022840"/>
    </source>
</evidence>
<dbReference type="InterPro" id="IPR005259">
    <property type="entry name" value="PriA"/>
</dbReference>
<comment type="caution">
    <text evidence="15">The sequence shown here is derived from an EMBL/GenBank/DDBJ whole genome shotgun (WGS) entry which is preliminary data.</text>
</comment>
<dbReference type="InterPro" id="IPR001650">
    <property type="entry name" value="Helicase_C-like"/>
</dbReference>
<comment type="cofactor">
    <cofactor evidence="12">
        <name>Zn(2+)</name>
        <dbReference type="ChEBI" id="CHEBI:29105"/>
    </cofactor>
    <text evidence="12">Binds 2 zinc ions per subunit.</text>
</comment>
<keyword evidence="10 12" id="KW-0413">Isomerase</keyword>
<dbReference type="CDD" id="cd17929">
    <property type="entry name" value="DEXHc_priA"/>
    <property type="match status" value="1"/>
</dbReference>
<keyword evidence="6 12" id="KW-0347">Helicase</keyword>